<dbReference type="Proteomes" id="UP001160148">
    <property type="component" value="Unassembled WGS sequence"/>
</dbReference>
<dbReference type="InterPro" id="IPR029526">
    <property type="entry name" value="PGBD"/>
</dbReference>
<dbReference type="Pfam" id="PF13843">
    <property type="entry name" value="DDE_Tnp_1_7"/>
    <property type="match status" value="1"/>
</dbReference>
<evidence type="ECO:0000256" key="1">
    <source>
        <dbReference type="SAM" id="MobiDB-lite"/>
    </source>
</evidence>
<feature type="compositionally biased region" description="Acidic residues" evidence="1">
    <location>
        <begin position="73"/>
        <end position="88"/>
    </location>
</feature>
<dbReference type="PANTHER" id="PTHR46599">
    <property type="entry name" value="PIGGYBAC TRANSPOSABLE ELEMENT-DERIVED PROTEIN 4"/>
    <property type="match status" value="1"/>
</dbReference>
<dbReference type="EMBL" id="CARXXK010000003">
    <property type="protein sequence ID" value="CAI6364426.1"/>
    <property type="molecule type" value="Genomic_DNA"/>
</dbReference>
<evidence type="ECO:0000313" key="3">
    <source>
        <dbReference type="EMBL" id="CAI6364426.1"/>
    </source>
</evidence>
<dbReference type="AlphaFoldDB" id="A0AAV0X8L1"/>
<organism evidence="3 4">
    <name type="scientific">Macrosiphum euphorbiae</name>
    <name type="common">potato aphid</name>
    <dbReference type="NCBI Taxonomy" id="13131"/>
    <lineage>
        <taxon>Eukaryota</taxon>
        <taxon>Metazoa</taxon>
        <taxon>Ecdysozoa</taxon>
        <taxon>Arthropoda</taxon>
        <taxon>Hexapoda</taxon>
        <taxon>Insecta</taxon>
        <taxon>Pterygota</taxon>
        <taxon>Neoptera</taxon>
        <taxon>Paraneoptera</taxon>
        <taxon>Hemiptera</taxon>
        <taxon>Sternorrhyncha</taxon>
        <taxon>Aphidomorpha</taxon>
        <taxon>Aphidoidea</taxon>
        <taxon>Aphididae</taxon>
        <taxon>Macrosiphini</taxon>
        <taxon>Macrosiphum</taxon>
    </lineage>
</organism>
<evidence type="ECO:0000259" key="2">
    <source>
        <dbReference type="Pfam" id="PF13843"/>
    </source>
</evidence>
<feature type="compositionally biased region" description="Low complexity" evidence="1">
    <location>
        <begin position="12"/>
        <end position="52"/>
    </location>
</feature>
<gene>
    <name evidence="3" type="ORF">MEUPH1_LOCUS19253</name>
</gene>
<feature type="compositionally biased region" description="Polar residues" evidence="1">
    <location>
        <begin position="60"/>
        <end position="72"/>
    </location>
</feature>
<protein>
    <recommendedName>
        <fullName evidence="2">PiggyBac transposable element-derived protein domain-containing protein</fullName>
    </recommendedName>
</protein>
<feature type="compositionally biased region" description="Low complexity" evidence="1">
    <location>
        <begin position="89"/>
        <end position="99"/>
    </location>
</feature>
<name>A0AAV0X8L1_9HEMI</name>
<evidence type="ECO:0000313" key="4">
    <source>
        <dbReference type="Proteomes" id="UP001160148"/>
    </source>
</evidence>
<comment type="caution">
    <text evidence="3">The sequence shown here is derived from an EMBL/GenBank/DDBJ whole genome shotgun (WGS) entry which is preliminary data.</text>
</comment>
<keyword evidence="4" id="KW-1185">Reference proteome</keyword>
<reference evidence="3 4" key="1">
    <citation type="submission" date="2023-01" db="EMBL/GenBank/DDBJ databases">
        <authorList>
            <person name="Whitehead M."/>
        </authorList>
    </citation>
    <scope>NUCLEOTIDE SEQUENCE [LARGE SCALE GENOMIC DNA]</scope>
</reference>
<feature type="region of interest" description="Disordered" evidence="1">
    <location>
        <begin position="1"/>
        <end position="99"/>
    </location>
</feature>
<feature type="domain" description="PiggyBac transposable element-derived protein" evidence="2">
    <location>
        <begin position="131"/>
        <end position="489"/>
    </location>
</feature>
<sequence length="605" mass="70284">MTDREENRINQFLSDTDFNSDSSFFTDDTDNDPTFLPGGHRNTNPSSSPSSTLDNLYTPGPSTGTLQNQIDYSNDENSFDNTSSDDSDYNNSNSNSTDTLWKDDYIPIPDFNFDTTTSGIKLNIEETARHSPIEIFNQIWTKEVIDIIVKSTNAYGLNQKNKNRPHGKYSRKSKFTETDPEEIKKFLGMCMLMGSLKFPSLRDIFSNNPLYYHPIIKYTMSGRRFEQLLAYFSVEYSGLSTDTGPMSKLNPLFKILIANFQKAFYPGEDLSLDESLLLHRGRLSFRQYIKGKKAKYGIKFFELCDPNGYVLNIEVYKGKNNYLLPSTNSKTDSLVLRLMDPYLCKGHSLFMDNYYNSTTLSELLLKKKTHSTGTLRSNRKGNPEEVTKKKLKKGDHVWQRKNEIYISKWKDKRDVTIITTKYHPQIVTSTNKYGQQKLKPIEIVNYNEKMSGVDRSDQMVSYYSSPRKTCKWYKKVILHLLDLAVWNTYYIYKKKFNDENTNFKDFRDMIIKDLISLPPNITSYEICTANKNKKGRKKPTNVADSSHCQENIPIPPGYKRKKYYKNCLYCYSLNIKRRRQTYLQCKQCVVPLCPGKCFEMYHSSK</sequence>
<accession>A0AAV0X8L1</accession>
<proteinExistence type="predicted"/>
<dbReference type="PANTHER" id="PTHR46599:SF3">
    <property type="entry name" value="PIGGYBAC TRANSPOSABLE ELEMENT-DERIVED PROTEIN 4"/>
    <property type="match status" value="1"/>
</dbReference>